<keyword evidence="4" id="KW-1185">Reference proteome</keyword>
<dbReference type="GO" id="GO:0046872">
    <property type="term" value="F:metal ion binding"/>
    <property type="evidence" value="ECO:0007669"/>
    <property type="project" value="UniProtKB-KW"/>
</dbReference>
<dbReference type="InterPro" id="IPR001590">
    <property type="entry name" value="Peptidase_M12B"/>
</dbReference>
<dbReference type="Proteomes" id="UP000735302">
    <property type="component" value="Unassembled WGS sequence"/>
</dbReference>
<keyword evidence="1" id="KW-0479">Metal-binding</keyword>
<keyword evidence="1" id="KW-0862">Zinc</keyword>
<comment type="caution">
    <text evidence="1">Lacks conserved residue(s) required for the propagation of feature annotation.</text>
</comment>
<organism evidence="3 4">
    <name type="scientific">Plakobranchus ocellatus</name>
    <dbReference type="NCBI Taxonomy" id="259542"/>
    <lineage>
        <taxon>Eukaryota</taxon>
        <taxon>Metazoa</taxon>
        <taxon>Spiralia</taxon>
        <taxon>Lophotrochozoa</taxon>
        <taxon>Mollusca</taxon>
        <taxon>Gastropoda</taxon>
        <taxon>Heterobranchia</taxon>
        <taxon>Euthyneura</taxon>
        <taxon>Panpulmonata</taxon>
        <taxon>Sacoglossa</taxon>
        <taxon>Placobranchoidea</taxon>
        <taxon>Plakobranchidae</taxon>
        <taxon>Plakobranchus</taxon>
    </lineage>
</organism>
<name>A0AAV4DP80_9GAST</name>
<feature type="domain" description="Peptidase M12B" evidence="2">
    <location>
        <begin position="1"/>
        <end position="105"/>
    </location>
</feature>
<dbReference type="GO" id="GO:0006508">
    <property type="term" value="P:proteolysis"/>
    <property type="evidence" value="ECO:0007669"/>
    <property type="project" value="InterPro"/>
</dbReference>
<protein>
    <submittedName>
        <fullName evidence="3">Adam family mig-17</fullName>
    </submittedName>
</protein>
<dbReference type="SUPFAM" id="SSF55486">
    <property type="entry name" value="Metalloproteases ('zincins'), catalytic domain"/>
    <property type="match status" value="1"/>
</dbReference>
<gene>
    <name evidence="3" type="ORF">PoB_007241200</name>
</gene>
<sequence length="105" mass="11161">AEDYLSGPLKADHYALVTGYDLSGESNLLLGLAGNIPSICQIDSVSVSEIWLPLTASIVAHELGHSLGAEHDGLTRGFCQDEQQFIMSAVIGGFVPEENVGNNFE</sequence>
<evidence type="ECO:0000313" key="4">
    <source>
        <dbReference type="Proteomes" id="UP000735302"/>
    </source>
</evidence>
<dbReference type="Pfam" id="PF01421">
    <property type="entry name" value="Reprolysin"/>
    <property type="match status" value="1"/>
</dbReference>
<dbReference type="InterPro" id="IPR024079">
    <property type="entry name" value="MetalloPept_cat_dom_sf"/>
</dbReference>
<dbReference type="GO" id="GO:0004222">
    <property type="term" value="F:metalloendopeptidase activity"/>
    <property type="evidence" value="ECO:0007669"/>
    <property type="project" value="InterPro"/>
</dbReference>
<dbReference type="Gene3D" id="3.40.390.10">
    <property type="entry name" value="Collagenase (Catalytic Domain)"/>
    <property type="match status" value="1"/>
</dbReference>
<evidence type="ECO:0000256" key="1">
    <source>
        <dbReference type="PROSITE-ProRule" id="PRU00276"/>
    </source>
</evidence>
<accession>A0AAV4DP80</accession>
<evidence type="ECO:0000259" key="2">
    <source>
        <dbReference type="PROSITE" id="PS50215"/>
    </source>
</evidence>
<feature type="binding site" evidence="1">
    <location>
        <position position="61"/>
    </location>
    <ligand>
        <name>Zn(2+)</name>
        <dbReference type="ChEBI" id="CHEBI:29105"/>
        <note>catalytic</note>
    </ligand>
</feature>
<proteinExistence type="predicted"/>
<comment type="caution">
    <text evidence="3">The sequence shown here is derived from an EMBL/GenBank/DDBJ whole genome shotgun (WGS) entry which is preliminary data.</text>
</comment>
<dbReference type="EMBL" id="BLXT01008088">
    <property type="protein sequence ID" value="GFO45907.1"/>
    <property type="molecule type" value="Genomic_DNA"/>
</dbReference>
<feature type="active site" evidence="1">
    <location>
        <position position="62"/>
    </location>
</feature>
<reference evidence="3 4" key="1">
    <citation type="journal article" date="2021" name="Elife">
        <title>Chloroplast acquisition without the gene transfer in kleptoplastic sea slugs, Plakobranchus ocellatus.</title>
        <authorList>
            <person name="Maeda T."/>
            <person name="Takahashi S."/>
            <person name="Yoshida T."/>
            <person name="Shimamura S."/>
            <person name="Takaki Y."/>
            <person name="Nagai Y."/>
            <person name="Toyoda A."/>
            <person name="Suzuki Y."/>
            <person name="Arimoto A."/>
            <person name="Ishii H."/>
            <person name="Satoh N."/>
            <person name="Nishiyama T."/>
            <person name="Hasebe M."/>
            <person name="Maruyama T."/>
            <person name="Minagawa J."/>
            <person name="Obokata J."/>
            <person name="Shigenobu S."/>
        </authorList>
    </citation>
    <scope>NUCLEOTIDE SEQUENCE [LARGE SCALE GENOMIC DNA]</scope>
</reference>
<feature type="binding site" evidence="1">
    <location>
        <position position="71"/>
    </location>
    <ligand>
        <name>Zn(2+)</name>
        <dbReference type="ChEBI" id="CHEBI:29105"/>
        <note>catalytic</note>
    </ligand>
</feature>
<dbReference type="PROSITE" id="PS50215">
    <property type="entry name" value="ADAM_MEPRO"/>
    <property type="match status" value="1"/>
</dbReference>
<feature type="binding site" evidence="1">
    <location>
        <position position="65"/>
    </location>
    <ligand>
        <name>Zn(2+)</name>
        <dbReference type="ChEBI" id="CHEBI:29105"/>
        <note>catalytic</note>
    </ligand>
</feature>
<dbReference type="AlphaFoldDB" id="A0AAV4DP80"/>
<feature type="non-terminal residue" evidence="3">
    <location>
        <position position="1"/>
    </location>
</feature>
<evidence type="ECO:0000313" key="3">
    <source>
        <dbReference type="EMBL" id="GFO45907.1"/>
    </source>
</evidence>